<comment type="similarity">
    <text evidence="8">Belongs to the glycosyltransferase 2 family. GtrB subfamily.</text>
</comment>
<dbReference type="Gene3D" id="3.90.550.10">
    <property type="entry name" value="Spore Coat Polysaccharide Biosynthesis Protein SpsA, Chain A"/>
    <property type="match status" value="1"/>
</dbReference>
<evidence type="ECO:0000313" key="11">
    <source>
        <dbReference type="EMBL" id="KXK08267.1"/>
    </source>
</evidence>
<gene>
    <name evidence="11" type="ORF">UZ20_WS6002000795</name>
</gene>
<dbReference type="InterPro" id="IPR029044">
    <property type="entry name" value="Nucleotide-diphossugar_trans"/>
</dbReference>
<evidence type="ECO:0000256" key="6">
    <source>
        <dbReference type="ARBA" id="ARBA00022989"/>
    </source>
</evidence>
<evidence type="ECO:0000256" key="4">
    <source>
        <dbReference type="ARBA" id="ARBA00022679"/>
    </source>
</evidence>
<dbReference type="GO" id="GO:0016757">
    <property type="term" value="F:glycosyltransferase activity"/>
    <property type="evidence" value="ECO:0007669"/>
    <property type="project" value="UniProtKB-KW"/>
</dbReference>
<evidence type="ECO:0000256" key="2">
    <source>
        <dbReference type="ARBA" id="ARBA00022475"/>
    </source>
</evidence>
<keyword evidence="3" id="KW-0328">Glycosyltransferase</keyword>
<feature type="transmembrane region" description="Helical" evidence="9">
    <location>
        <begin position="271"/>
        <end position="292"/>
    </location>
</feature>
<reference evidence="11 12" key="1">
    <citation type="submission" date="2015-02" db="EMBL/GenBank/DDBJ databases">
        <title>Improved understanding of the partial-nitritation anammox process through 23 genomes representing the majority of the microbial community.</title>
        <authorList>
            <person name="Speth D.R."/>
            <person name="In T Zandt M."/>
            <person name="Guerrero Cruz S."/>
            <person name="Jetten M.S."/>
            <person name="Dutilh B.E."/>
        </authorList>
    </citation>
    <scope>NUCLEOTIDE SEQUENCE [LARGE SCALE GENOMIC DNA]</scope>
    <source>
        <strain evidence="11">OLB21</strain>
    </source>
</reference>
<dbReference type="GO" id="GO:0005886">
    <property type="term" value="C:plasma membrane"/>
    <property type="evidence" value="ECO:0007669"/>
    <property type="project" value="UniProtKB-SubCell"/>
</dbReference>
<feature type="transmembrane region" description="Helical" evidence="9">
    <location>
        <begin position="238"/>
        <end position="259"/>
    </location>
</feature>
<protein>
    <recommendedName>
        <fullName evidence="10">Glycosyltransferase 2-like domain-containing protein</fullName>
    </recommendedName>
</protein>
<dbReference type="EMBL" id="JYPD01000025">
    <property type="protein sequence ID" value="KXK08267.1"/>
    <property type="molecule type" value="Genomic_DNA"/>
</dbReference>
<keyword evidence="2" id="KW-1003">Cell membrane</keyword>
<evidence type="ECO:0000256" key="1">
    <source>
        <dbReference type="ARBA" id="ARBA00004651"/>
    </source>
</evidence>
<dbReference type="Proteomes" id="UP000070449">
    <property type="component" value="Unassembled WGS sequence"/>
</dbReference>
<sequence>MKQNPLSGKMISIVAPVYNEEANIAVFVERVVEVTKKNYEAYELILINDGSKDSSLEKMLAIAADNKNVKIVNFARNFGHQSAISAGWDFAQGDAVITLDSDLQDQPELIPELVNKWTQGFQVVNAVRKTRKDGWLKRTTAKVFYKFLNSILTSKIPENVGDYRLLDKRVVDVLRQITERDRYIRGLTNWVGFRQAFVEFDRDKRIAGKTNYSIGKMFNLALNGIFSFSDFPRKLAHLAWLFSVFITMVLLVYATVLHYMGINTPGWTSQVFIMLCFSSIQLFLLAIVLEYVSRTYREVQARPLYVVADKVNFDKK</sequence>
<keyword evidence="7 9" id="KW-0472">Membrane</keyword>
<evidence type="ECO:0000256" key="3">
    <source>
        <dbReference type="ARBA" id="ARBA00022676"/>
    </source>
</evidence>
<dbReference type="STRING" id="1617427.UZ20_WS6002000795"/>
<dbReference type="PANTHER" id="PTHR48090">
    <property type="entry name" value="UNDECAPRENYL-PHOSPHATE 4-DEOXY-4-FORMAMIDO-L-ARABINOSE TRANSFERASE-RELATED"/>
    <property type="match status" value="1"/>
</dbReference>
<dbReference type="Pfam" id="PF00535">
    <property type="entry name" value="Glycos_transf_2"/>
    <property type="match status" value="1"/>
</dbReference>
<comment type="subcellular location">
    <subcellularLocation>
        <location evidence="1">Cell membrane</location>
        <topology evidence="1">Multi-pass membrane protein</topology>
    </subcellularLocation>
</comment>
<keyword evidence="5 9" id="KW-0812">Transmembrane</keyword>
<evidence type="ECO:0000256" key="8">
    <source>
        <dbReference type="ARBA" id="ARBA00038152"/>
    </source>
</evidence>
<dbReference type="InterPro" id="IPR001173">
    <property type="entry name" value="Glyco_trans_2-like"/>
</dbReference>
<evidence type="ECO:0000259" key="10">
    <source>
        <dbReference type="Pfam" id="PF00535"/>
    </source>
</evidence>
<evidence type="ECO:0000256" key="5">
    <source>
        <dbReference type="ARBA" id="ARBA00022692"/>
    </source>
</evidence>
<keyword evidence="4" id="KW-0808">Transferase</keyword>
<name>A0A136KFS5_9BACT</name>
<dbReference type="FunFam" id="3.90.550.10:FF:000079">
    <property type="entry name" value="Probable glycosyl transferase"/>
    <property type="match status" value="1"/>
</dbReference>
<evidence type="ECO:0000256" key="7">
    <source>
        <dbReference type="ARBA" id="ARBA00023136"/>
    </source>
</evidence>
<feature type="domain" description="Glycosyltransferase 2-like" evidence="10">
    <location>
        <begin position="12"/>
        <end position="172"/>
    </location>
</feature>
<organism evidence="11 12">
    <name type="scientific">candidate division WS6 bacterium OLB21</name>
    <dbReference type="NCBI Taxonomy" id="1617427"/>
    <lineage>
        <taxon>Bacteria</taxon>
        <taxon>Candidatus Dojkabacteria</taxon>
    </lineage>
</organism>
<comment type="caution">
    <text evidence="11">The sequence shown here is derived from an EMBL/GenBank/DDBJ whole genome shotgun (WGS) entry which is preliminary data.</text>
</comment>
<dbReference type="InterPro" id="IPR050256">
    <property type="entry name" value="Glycosyltransferase_2"/>
</dbReference>
<dbReference type="AlphaFoldDB" id="A0A136KFS5"/>
<evidence type="ECO:0000256" key="9">
    <source>
        <dbReference type="SAM" id="Phobius"/>
    </source>
</evidence>
<proteinExistence type="inferred from homology"/>
<dbReference type="PANTHER" id="PTHR48090:SF1">
    <property type="entry name" value="PROPHAGE BACTOPRENOL GLUCOSYL TRANSFERASE HOMOLOG"/>
    <property type="match status" value="1"/>
</dbReference>
<keyword evidence="6 9" id="KW-1133">Transmembrane helix</keyword>
<dbReference type="CDD" id="cd04187">
    <property type="entry name" value="DPM1_like_bac"/>
    <property type="match status" value="1"/>
</dbReference>
<evidence type="ECO:0000313" key="12">
    <source>
        <dbReference type="Proteomes" id="UP000070449"/>
    </source>
</evidence>
<accession>A0A136KFS5</accession>
<dbReference type="SUPFAM" id="SSF53448">
    <property type="entry name" value="Nucleotide-diphospho-sugar transferases"/>
    <property type="match status" value="1"/>
</dbReference>